<gene>
    <name evidence="2" type="ORF">DGAL_LOCUS4223</name>
</gene>
<dbReference type="AlphaFoldDB" id="A0A8J2WHJ3"/>
<evidence type="ECO:0000313" key="2">
    <source>
        <dbReference type="EMBL" id="CAH0101853.1"/>
    </source>
</evidence>
<protein>
    <submittedName>
        <fullName evidence="2">Uncharacterized protein</fullName>
    </submittedName>
</protein>
<feature type="chain" id="PRO_5035304357" evidence="1">
    <location>
        <begin position="19"/>
        <end position="192"/>
    </location>
</feature>
<name>A0A8J2WHJ3_9CRUS</name>
<evidence type="ECO:0000256" key="1">
    <source>
        <dbReference type="SAM" id="SignalP"/>
    </source>
</evidence>
<organism evidence="2 3">
    <name type="scientific">Daphnia galeata</name>
    <dbReference type="NCBI Taxonomy" id="27404"/>
    <lineage>
        <taxon>Eukaryota</taxon>
        <taxon>Metazoa</taxon>
        <taxon>Ecdysozoa</taxon>
        <taxon>Arthropoda</taxon>
        <taxon>Crustacea</taxon>
        <taxon>Branchiopoda</taxon>
        <taxon>Diplostraca</taxon>
        <taxon>Cladocera</taxon>
        <taxon>Anomopoda</taxon>
        <taxon>Daphniidae</taxon>
        <taxon>Daphnia</taxon>
    </lineage>
</organism>
<comment type="caution">
    <text evidence="2">The sequence shown here is derived from an EMBL/GenBank/DDBJ whole genome shotgun (WGS) entry which is preliminary data.</text>
</comment>
<evidence type="ECO:0000313" key="3">
    <source>
        <dbReference type="Proteomes" id="UP000789390"/>
    </source>
</evidence>
<proteinExistence type="predicted"/>
<dbReference type="OrthoDB" id="6376591at2759"/>
<feature type="signal peptide" evidence="1">
    <location>
        <begin position="1"/>
        <end position="18"/>
    </location>
</feature>
<reference evidence="2" key="1">
    <citation type="submission" date="2021-11" db="EMBL/GenBank/DDBJ databases">
        <authorList>
            <person name="Schell T."/>
        </authorList>
    </citation>
    <scope>NUCLEOTIDE SEQUENCE</scope>
    <source>
        <strain evidence="2">M5</strain>
    </source>
</reference>
<accession>A0A8J2WHJ3</accession>
<dbReference type="Proteomes" id="UP000789390">
    <property type="component" value="Unassembled WGS sequence"/>
</dbReference>
<dbReference type="EMBL" id="CAKKLH010000068">
    <property type="protein sequence ID" value="CAH0101853.1"/>
    <property type="molecule type" value="Genomic_DNA"/>
</dbReference>
<keyword evidence="1" id="KW-0732">Signal</keyword>
<sequence>MSLTWTLFVFLCAAAANGQRITVVLPTRITTTLTRTTTTSTVCLITQNGPVPPCRKRRQMWFDDEPMFYIPTAETFIQPTNIFQVEPTAFIPTMDWFKSDFHSGFNGGDAYVHPSMMIPVDDEYGRGNVAASDFFRKDPVQFRRQKTRTSKKTTVIYTKTKTVTENEMTTKTHTLGISGCTPVPLPYDLCPP</sequence>
<keyword evidence="3" id="KW-1185">Reference proteome</keyword>